<gene>
    <name evidence="1" type="ORF">O6P43_015211</name>
</gene>
<protein>
    <submittedName>
        <fullName evidence="1">DIS3-like exonuclease 2</fullName>
    </submittedName>
</protein>
<dbReference type="Proteomes" id="UP001163823">
    <property type="component" value="Chromosome 6"/>
</dbReference>
<keyword evidence="1" id="KW-0540">Nuclease</keyword>
<organism evidence="1 2">
    <name type="scientific">Quillaja saponaria</name>
    <name type="common">Soap bark tree</name>
    <dbReference type="NCBI Taxonomy" id="32244"/>
    <lineage>
        <taxon>Eukaryota</taxon>
        <taxon>Viridiplantae</taxon>
        <taxon>Streptophyta</taxon>
        <taxon>Embryophyta</taxon>
        <taxon>Tracheophyta</taxon>
        <taxon>Spermatophyta</taxon>
        <taxon>Magnoliopsida</taxon>
        <taxon>eudicotyledons</taxon>
        <taxon>Gunneridae</taxon>
        <taxon>Pentapetalae</taxon>
        <taxon>rosids</taxon>
        <taxon>fabids</taxon>
        <taxon>Fabales</taxon>
        <taxon>Quillajaceae</taxon>
        <taxon>Quillaja</taxon>
    </lineage>
</organism>
<evidence type="ECO:0000313" key="1">
    <source>
        <dbReference type="EMBL" id="KAJ7965600.1"/>
    </source>
</evidence>
<keyword evidence="1" id="KW-0378">Hydrolase</keyword>
<keyword evidence="2" id="KW-1185">Reference proteome</keyword>
<dbReference type="Gene3D" id="2.40.50.140">
    <property type="entry name" value="Nucleic acid-binding proteins"/>
    <property type="match status" value="1"/>
</dbReference>
<dbReference type="KEGG" id="qsa:O6P43_015211"/>
<dbReference type="GO" id="GO:0004527">
    <property type="term" value="F:exonuclease activity"/>
    <property type="evidence" value="ECO:0007669"/>
    <property type="project" value="UniProtKB-KW"/>
</dbReference>
<sequence>MTSTLGWYGPLIDLSKAASHIGDFVQLLVFVHRSVPVQYKSSSGGEVIRTDIQVGDDTRQFFAVSLWKKQMGSMVSAGDIILLQNVKIAKFGDCIEARTVQWSSLSCLIHPYESLVSRGIEDLILNYHGGITTKTKLRKVIEWVQQAGSTLCNNKLLCYRENRHLSRNWKLPEERTSRDCFLLSEVSCLTNTFKAKFCASVGEIFLGFTTRTLENSEKEKLLLSRRFDKMRDDSLVEDLICTGCQLCGSTMDSVFEQNAIPLNCSKSSNRLHAVSLIYRPFMLYVWDESEYMALLVKNRAAEILFGNIKAEKVYLCYREQMHDQNPNLRDDIKVNNQNARASHHSKPAGKGVLGSCSSDAHRSLKKKQCDTNFYLIWLILLKMLVQQGKNSPLKFEIIINASLDNENGKFEMVSASMPCFKIK</sequence>
<dbReference type="AlphaFoldDB" id="A0AAD7LWH1"/>
<name>A0AAD7LWH1_QUISA</name>
<dbReference type="EMBL" id="JARAOO010000006">
    <property type="protein sequence ID" value="KAJ7965600.1"/>
    <property type="molecule type" value="Genomic_DNA"/>
</dbReference>
<accession>A0AAD7LWH1</accession>
<evidence type="ECO:0000313" key="2">
    <source>
        <dbReference type="Proteomes" id="UP001163823"/>
    </source>
</evidence>
<dbReference type="InterPro" id="IPR012340">
    <property type="entry name" value="NA-bd_OB-fold"/>
</dbReference>
<dbReference type="PANTHER" id="PTHR38542:SF2">
    <property type="entry name" value="REPLICATION FACTOR A C-TERMINAL DOMAIN-CONTAINING PROTEIN"/>
    <property type="match status" value="1"/>
</dbReference>
<comment type="caution">
    <text evidence="1">The sequence shown here is derived from an EMBL/GenBank/DDBJ whole genome shotgun (WGS) entry which is preliminary data.</text>
</comment>
<reference evidence="1" key="1">
    <citation type="journal article" date="2023" name="Science">
        <title>Elucidation of the pathway for biosynthesis of saponin adjuvants from the soapbark tree.</title>
        <authorList>
            <person name="Reed J."/>
            <person name="Orme A."/>
            <person name="El-Demerdash A."/>
            <person name="Owen C."/>
            <person name="Martin L.B.B."/>
            <person name="Misra R.C."/>
            <person name="Kikuchi S."/>
            <person name="Rejzek M."/>
            <person name="Martin A.C."/>
            <person name="Harkess A."/>
            <person name="Leebens-Mack J."/>
            <person name="Louveau T."/>
            <person name="Stephenson M.J."/>
            <person name="Osbourn A."/>
        </authorList>
    </citation>
    <scope>NUCLEOTIDE SEQUENCE</scope>
    <source>
        <strain evidence="1">S10</strain>
    </source>
</reference>
<dbReference type="SUPFAM" id="SSF50249">
    <property type="entry name" value="Nucleic acid-binding proteins"/>
    <property type="match status" value="1"/>
</dbReference>
<dbReference type="PANTHER" id="PTHR38542">
    <property type="entry name" value="OS04G0450500 PROTEIN"/>
    <property type="match status" value="1"/>
</dbReference>
<keyword evidence="1" id="KW-0269">Exonuclease</keyword>
<proteinExistence type="predicted"/>